<dbReference type="InterPro" id="IPR044974">
    <property type="entry name" value="Disease_R_plants"/>
</dbReference>
<dbReference type="PANTHER" id="PTHR11017">
    <property type="entry name" value="LEUCINE-RICH REPEAT-CONTAINING PROTEIN"/>
    <property type="match status" value="1"/>
</dbReference>
<dbReference type="Pfam" id="PF01582">
    <property type="entry name" value="TIR"/>
    <property type="match status" value="1"/>
</dbReference>
<feature type="domain" description="TIR" evidence="3">
    <location>
        <begin position="12"/>
        <end position="157"/>
    </location>
</feature>
<evidence type="ECO:0000313" key="5">
    <source>
        <dbReference type="Proteomes" id="UP000027120"/>
    </source>
</evidence>
<dbReference type="InterPro" id="IPR000157">
    <property type="entry name" value="TIR_dom"/>
</dbReference>
<dbReference type="InterPro" id="IPR058192">
    <property type="entry name" value="WHD_ROQ1-like"/>
</dbReference>
<dbReference type="GO" id="GO:0005634">
    <property type="term" value="C:nucleus"/>
    <property type="evidence" value="ECO:0000318"/>
    <property type="project" value="GO_Central"/>
</dbReference>
<keyword evidence="2" id="KW-0611">Plant defense</keyword>
<feature type="non-terminal residue" evidence="4">
    <location>
        <position position="526"/>
    </location>
</feature>
<dbReference type="Gene3D" id="3.40.50.10140">
    <property type="entry name" value="Toll/interleukin-1 receptor homology (TIR) domain"/>
    <property type="match status" value="1"/>
</dbReference>
<dbReference type="PANTHER" id="PTHR11017:SF570">
    <property type="entry name" value="DISEASE RESISTANCE PROTEIN (TIR-NBS CLASS)-RELATED"/>
    <property type="match status" value="1"/>
</dbReference>
<dbReference type="InterPro" id="IPR035897">
    <property type="entry name" value="Toll_tir_struct_dom_sf"/>
</dbReference>
<dbReference type="InterPro" id="IPR058546">
    <property type="entry name" value="RPS4B/Roq1-like_LRR"/>
</dbReference>
<dbReference type="AlphaFoldDB" id="A0A067D581"/>
<dbReference type="Gene3D" id="3.80.10.10">
    <property type="entry name" value="Ribonuclease Inhibitor"/>
    <property type="match status" value="2"/>
</dbReference>
<evidence type="ECO:0000256" key="2">
    <source>
        <dbReference type="ARBA" id="ARBA00022821"/>
    </source>
</evidence>
<dbReference type="Proteomes" id="UP000027120">
    <property type="component" value="Unassembled WGS sequence"/>
</dbReference>
<dbReference type="SMR" id="A0A067D581"/>
<protein>
    <recommendedName>
        <fullName evidence="3">TIR domain-containing protein</fullName>
    </recommendedName>
</protein>
<keyword evidence="1" id="KW-0677">Repeat</keyword>
<dbReference type="GO" id="GO:0006952">
    <property type="term" value="P:defense response"/>
    <property type="evidence" value="ECO:0007669"/>
    <property type="project" value="UniProtKB-KW"/>
</dbReference>
<sequence>MASSSSLHFQHNRNDVFLSFKGEDTRDNFTSHLYSALSQKCIETFIGNDLKRGDEISQSLGDAVEVSSIYIIFSESDASSSWCLDELLKIVECRTNYGQIVVAVCYRVEPSHVRKQIGSFEDSFSKLEERFPDKMQTGKKHICLDVAYFLKEERSDMVLSFLDACGFFAGIGLPVLVNRCLITVSHSNTITMHDSLGDMEREIVQKESINYPGECSPLWHHKDIYEVLIVNTLVILNLSEYVSLNSLPAEILHLEFLKKLNLLGCSKLKRLPEFSSSGKIEEIWLDGTAIEELPSSIGCLSRLLYLYLSDCKRLKSLPSSLSQLKSLKLLNLHGCSNLQRLPDDFGNLEASNSTLYAKGTAAKREVPSSIVGSNNNLYELSLDRSWGGDKQMGLSSPITLPLDGLHTTLTSLYLNYCGILELPDSLEKNNFERIPESIIQLSRLVVLNLNYCERLQSLPKLPFNLQGIFAHHCTALSSISYKSSTQLFDLSDNFKLDRNAVRIIVEDALQDIQLMAAAHWKHVREK</sequence>
<dbReference type="SUPFAM" id="SSF52058">
    <property type="entry name" value="L domain-like"/>
    <property type="match status" value="1"/>
</dbReference>
<dbReference type="GO" id="GO:0007165">
    <property type="term" value="P:signal transduction"/>
    <property type="evidence" value="ECO:0000318"/>
    <property type="project" value="GO_Central"/>
</dbReference>
<dbReference type="SUPFAM" id="SSF46785">
    <property type="entry name" value="Winged helix' DNA-binding domain"/>
    <property type="match status" value="1"/>
</dbReference>
<dbReference type="Pfam" id="PF23286">
    <property type="entry name" value="LRR_13"/>
    <property type="match status" value="1"/>
</dbReference>
<organism evidence="4 5">
    <name type="scientific">Citrus sinensis</name>
    <name type="common">Sweet orange</name>
    <name type="synonym">Citrus aurantium var. sinensis</name>
    <dbReference type="NCBI Taxonomy" id="2711"/>
    <lineage>
        <taxon>Eukaryota</taxon>
        <taxon>Viridiplantae</taxon>
        <taxon>Streptophyta</taxon>
        <taxon>Embryophyta</taxon>
        <taxon>Tracheophyta</taxon>
        <taxon>Spermatophyta</taxon>
        <taxon>Magnoliopsida</taxon>
        <taxon>eudicotyledons</taxon>
        <taxon>Gunneridae</taxon>
        <taxon>Pentapetalae</taxon>
        <taxon>rosids</taxon>
        <taxon>malvids</taxon>
        <taxon>Sapindales</taxon>
        <taxon>Rutaceae</taxon>
        <taxon>Aurantioideae</taxon>
        <taxon>Citrus</taxon>
    </lineage>
</organism>
<dbReference type="InterPro" id="IPR032675">
    <property type="entry name" value="LRR_dom_sf"/>
</dbReference>
<gene>
    <name evidence="4" type="ORF">CISIN_1g038130mg</name>
</gene>
<evidence type="ECO:0000259" key="3">
    <source>
        <dbReference type="PROSITE" id="PS50104"/>
    </source>
</evidence>
<dbReference type="Pfam" id="PF23282">
    <property type="entry name" value="WHD_ROQ1"/>
    <property type="match status" value="1"/>
</dbReference>
<dbReference type="SMART" id="SM00255">
    <property type="entry name" value="TIR"/>
    <property type="match status" value="1"/>
</dbReference>
<dbReference type="SUPFAM" id="SSF52200">
    <property type="entry name" value="Toll/Interleukin receptor TIR domain"/>
    <property type="match status" value="1"/>
</dbReference>
<evidence type="ECO:0000256" key="1">
    <source>
        <dbReference type="ARBA" id="ARBA00022737"/>
    </source>
</evidence>
<proteinExistence type="predicted"/>
<dbReference type="EMBL" id="KK789130">
    <property type="protein sequence ID" value="KDO37983.1"/>
    <property type="molecule type" value="Genomic_DNA"/>
</dbReference>
<dbReference type="InterPro" id="IPR036390">
    <property type="entry name" value="WH_DNA-bd_sf"/>
</dbReference>
<evidence type="ECO:0000313" key="4">
    <source>
        <dbReference type="EMBL" id="KDO37983.1"/>
    </source>
</evidence>
<reference evidence="4 5" key="1">
    <citation type="submission" date="2014-04" db="EMBL/GenBank/DDBJ databases">
        <authorList>
            <consortium name="International Citrus Genome Consortium"/>
            <person name="Gmitter F."/>
            <person name="Chen C."/>
            <person name="Farmerie W."/>
            <person name="Harkins T."/>
            <person name="Desany B."/>
            <person name="Mohiuddin M."/>
            <person name="Kodira C."/>
            <person name="Borodovsky M."/>
            <person name="Lomsadze A."/>
            <person name="Burns P."/>
            <person name="Jenkins J."/>
            <person name="Prochnik S."/>
            <person name="Shu S."/>
            <person name="Chapman J."/>
            <person name="Pitluck S."/>
            <person name="Schmutz J."/>
            <person name="Rokhsar D."/>
        </authorList>
    </citation>
    <scope>NUCLEOTIDE SEQUENCE</scope>
</reference>
<dbReference type="PROSITE" id="PS50104">
    <property type="entry name" value="TIR"/>
    <property type="match status" value="1"/>
</dbReference>
<name>A0A067D581_CITSI</name>
<accession>A0A067D581</accession>
<keyword evidence="5" id="KW-1185">Reference proteome</keyword>